<accession>A0AAE9N356</accession>
<dbReference type="EMBL" id="CP028989">
    <property type="protein sequence ID" value="UUO63817.1"/>
    <property type="molecule type" value="Genomic_DNA"/>
</dbReference>
<sequence>MADDRFRPGVLAELLKRMEVAHEGFIEQSEIAHSKALFGFRMAEEAMQRKDSQELERDVTMAADKLRHSLSMRPYDSFLWLMLYSLETNRKGIDLNALGYIEQSYSLAPLEAWIALRRNKLALAAFSMLNENVQRHAVKEFSALVESGFIEDAVIILMSVGWPERNRLVNEIGRVDIVPREAFARRLAREGTHLNVPGVEIGERPWQ</sequence>
<evidence type="ECO:0000313" key="1">
    <source>
        <dbReference type="EMBL" id="UUO63817.1"/>
    </source>
</evidence>
<dbReference type="Proteomes" id="UP001058872">
    <property type="component" value="Chromosome"/>
</dbReference>
<organism evidence="1 2">
    <name type="scientific">Bradyrhizobium betae</name>
    <dbReference type="NCBI Taxonomy" id="244734"/>
    <lineage>
        <taxon>Bacteria</taxon>
        <taxon>Pseudomonadati</taxon>
        <taxon>Pseudomonadota</taxon>
        <taxon>Alphaproteobacteria</taxon>
        <taxon>Hyphomicrobiales</taxon>
        <taxon>Nitrobacteraceae</taxon>
        <taxon>Bradyrhizobium</taxon>
    </lineage>
</organism>
<reference evidence="1" key="1">
    <citation type="submission" date="2018-04" db="EMBL/GenBank/DDBJ databases">
        <title>Genomes of Endosymbiotic and Endophytic Bradyrhizobium Publication status.</title>
        <authorList>
            <person name="Guha S."/>
            <person name="Jorrin B."/>
            <person name="Sarkar M."/>
            <person name="Poole P.S."/>
            <person name="DasGupta M."/>
        </authorList>
    </citation>
    <scope>NUCLEOTIDE SEQUENCE</scope>
    <source>
        <strain evidence="1">WBOS16</strain>
    </source>
</reference>
<proteinExistence type="predicted"/>
<dbReference type="RefSeq" id="WP_257177996.1">
    <property type="nucleotide sequence ID" value="NZ_CP028989.1"/>
</dbReference>
<name>A0AAE9N356_9BRAD</name>
<dbReference type="AlphaFoldDB" id="A0AAE9N356"/>
<gene>
    <name evidence="1" type="ORF">DCM83_00320</name>
</gene>
<evidence type="ECO:0000313" key="2">
    <source>
        <dbReference type="Proteomes" id="UP001058872"/>
    </source>
</evidence>
<protein>
    <submittedName>
        <fullName evidence="1">Uncharacterized protein</fullName>
    </submittedName>
</protein>